<proteinExistence type="predicted"/>
<gene>
    <name evidence="1" type="ORF">DPMN_124669</name>
</gene>
<keyword evidence="2" id="KW-1185">Reference proteome</keyword>
<comment type="caution">
    <text evidence="1">The sequence shown here is derived from an EMBL/GenBank/DDBJ whole genome shotgun (WGS) entry which is preliminary data.</text>
</comment>
<dbReference type="AlphaFoldDB" id="A0A9D4JSD5"/>
<dbReference type="Proteomes" id="UP000828390">
    <property type="component" value="Unassembled WGS sequence"/>
</dbReference>
<organism evidence="1 2">
    <name type="scientific">Dreissena polymorpha</name>
    <name type="common">Zebra mussel</name>
    <name type="synonym">Mytilus polymorpha</name>
    <dbReference type="NCBI Taxonomy" id="45954"/>
    <lineage>
        <taxon>Eukaryota</taxon>
        <taxon>Metazoa</taxon>
        <taxon>Spiralia</taxon>
        <taxon>Lophotrochozoa</taxon>
        <taxon>Mollusca</taxon>
        <taxon>Bivalvia</taxon>
        <taxon>Autobranchia</taxon>
        <taxon>Heteroconchia</taxon>
        <taxon>Euheterodonta</taxon>
        <taxon>Imparidentia</taxon>
        <taxon>Neoheterodontei</taxon>
        <taxon>Myida</taxon>
        <taxon>Dreissenoidea</taxon>
        <taxon>Dreissenidae</taxon>
        <taxon>Dreissena</taxon>
    </lineage>
</organism>
<evidence type="ECO:0000313" key="1">
    <source>
        <dbReference type="EMBL" id="KAH3822875.1"/>
    </source>
</evidence>
<protein>
    <submittedName>
        <fullName evidence="1">Uncharacterized protein</fullName>
    </submittedName>
</protein>
<sequence length="53" mass="6047">MKLVTSGRVRLGQATFHKLLQIQPLEPAIIDYDPEESIDKLMEGSPHVIRDLF</sequence>
<reference evidence="1" key="1">
    <citation type="journal article" date="2019" name="bioRxiv">
        <title>The Genome of the Zebra Mussel, Dreissena polymorpha: A Resource for Invasive Species Research.</title>
        <authorList>
            <person name="McCartney M.A."/>
            <person name="Auch B."/>
            <person name="Kono T."/>
            <person name="Mallez S."/>
            <person name="Zhang Y."/>
            <person name="Obille A."/>
            <person name="Becker A."/>
            <person name="Abrahante J.E."/>
            <person name="Garbe J."/>
            <person name="Badalamenti J.P."/>
            <person name="Herman A."/>
            <person name="Mangelson H."/>
            <person name="Liachko I."/>
            <person name="Sullivan S."/>
            <person name="Sone E.D."/>
            <person name="Koren S."/>
            <person name="Silverstein K.A.T."/>
            <person name="Beckman K.B."/>
            <person name="Gohl D.M."/>
        </authorList>
    </citation>
    <scope>NUCLEOTIDE SEQUENCE</scope>
    <source>
        <strain evidence="1">Duluth1</strain>
        <tissue evidence="1">Whole animal</tissue>
    </source>
</reference>
<dbReference type="EMBL" id="JAIWYP010000005">
    <property type="protein sequence ID" value="KAH3822875.1"/>
    <property type="molecule type" value="Genomic_DNA"/>
</dbReference>
<accession>A0A9D4JSD5</accession>
<reference evidence="1" key="2">
    <citation type="submission" date="2020-11" db="EMBL/GenBank/DDBJ databases">
        <authorList>
            <person name="McCartney M.A."/>
            <person name="Auch B."/>
            <person name="Kono T."/>
            <person name="Mallez S."/>
            <person name="Becker A."/>
            <person name="Gohl D.M."/>
            <person name="Silverstein K.A.T."/>
            <person name="Koren S."/>
            <person name="Bechman K.B."/>
            <person name="Herman A."/>
            <person name="Abrahante J.E."/>
            <person name="Garbe J."/>
        </authorList>
    </citation>
    <scope>NUCLEOTIDE SEQUENCE</scope>
    <source>
        <strain evidence="1">Duluth1</strain>
        <tissue evidence="1">Whole animal</tissue>
    </source>
</reference>
<name>A0A9D4JSD5_DREPO</name>
<evidence type="ECO:0000313" key="2">
    <source>
        <dbReference type="Proteomes" id="UP000828390"/>
    </source>
</evidence>